<feature type="compositionally biased region" description="Low complexity" evidence="4">
    <location>
        <begin position="248"/>
        <end position="260"/>
    </location>
</feature>
<gene>
    <name evidence="7" type="primary">ANKRD44</name>
    <name evidence="7" type="ORF">CGCSCA2_v008806</name>
</gene>
<keyword evidence="1" id="KW-0677">Repeat</keyword>
<evidence type="ECO:0000313" key="8">
    <source>
        <dbReference type="Proteomes" id="UP000711996"/>
    </source>
</evidence>
<dbReference type="SUPFAM" id="SSF48403">
    <property type="entry name" value="Ankyrin repeat"/>
    <property type="match status" value="1"/>
</dbReference>
<feature type="signal peptide" evidence="6">
    <location>
        <begin position="1"/>
        <end position="21"/>
    </location>
</feature>
<dbReference type="Proteomes" id="UP000711996">
    <property type="component" value="Unassembled WGS sequence"/>
</dbReference>
<evidence type="ECO:0000313" key="7">
    <source>
        <dbReference type="EMBL" id="KAF4855709.1"/>
    </source>
</evidence>
<proteinExistence type="predicted"/>
<keyword evidence="8" id="KW-1185">Reference proteome</keyword>
<evidence type="ECO:0000256" key="3">
    <source>
        <dbReference type="PROSITE-ProRule" id="PRU00023"/>
    </source>
</evidence>
<comment type="caution">
    <text evidence="7">The sequence shown here is derived from an EMBL/GenBank/DDBJ whole genome shotgun (WGS) entry which is preliminary data.</text>
</comment>
<dbReference type="Gene3D" id="1.25.40.20">
    <property type="entry name" value="Ankyrin repeat-containing domain"/>
    <property type="match status" value="2"/>
</dbReference>
<feature type="transmembrane region" description="Helical" evidence="5">
    <location>
        <begin position="349"/>
        <end position="370"/>
    </location>
</feature>
<dbReference type="InterPro" id="IPR036770">
    <property type="entry name" value="Ankyrin_rpt-contain_sf"/>
</dbReference>
<evidence type="ECO:0000256" key="5">
    <source>
        <dbReference type="SAM" id="Phobius"/>
    </source>
</evidence>
<protein>
    <submittedName>
        <fullName evidence="7">Serine/threonine-protein phosphatase 6 regulatory ankyrin repeat subunit B</fullName>
    </submittedName>
</protein>
<dbReference type="PANTHER" id="PTHR24173">
    <property type="entry name" value="ANKYRIN REPEAT CONTAINING"/>
    <property type="match status" value="1"/>
</dbReference>
<organism evidence="7 8">
    <name type="scientific">Colletotrichum siamense</name>
    <name type="common">Anthracnose fungus</name>
    <dbReference type="NCBI Taxonomy" id="690259"/>
    <lineage>
        <taxon>Eukaryota</taxon>
        <taxon>Fungi</taxon>
        <taxon>Dikarya</taxon>
        <taxon>Ascomycota</taxon>
        <taxon>Pezizomycotina</taxon>
        <taxon>Sordariomycetes</taxon>
        <taxon>Hypocreomycetidae</taxon>
        <taxon>Glomerellales</taxon>
        <taxon>Glomerellaceae</taxon>
        <taxon>Colletotrichum</taxon>
        <taxon>Colletotrichum gloeosporioides species complex</taxon>
    </lineage>
</organism>
<dbReference type="PROSITE" id="PS50088">
    <property type="entry name" value="ANK_REPEAT"/>
    <property type="match status" value="3"/>
</dbReference>
<feature type="transmembrane region" description="Helical" evidence="5">
    <location>
        <begin position="55"/>
        <end position="78"/>
    </location>
</feature>
<reference evidence="7" key="1">
    <citation type="submission" date="2019-06" db="EMBL/GenBank/DDBJ databases">
        <authorList>
            <person name="Gan P."/>
            <person name="Shirasu K."/>
        </authorList>
    </citation>
    <scope>NUCLEOTIDE SEQUENCE [LARGE SCALE GENOMIC DNA]</scope>
    <source>
        <strain evidence="7">CAD2</strain>
    </source>
</reference>
<accession>A0A9P5EP25</accession>
<dbReference type="EMBL" id="QPMT01000029">
    <property type="protein sequence ID" value="KAF4855709.1"/>
    <property type="molecule type" value="Genomic_DNA"/>
</dbReference>
<feature type="compositionally biased region" description="Basic and acidic residues" evidence="4">
    <location>
        <begin position="174"/>
        <end position="184"/>
    </location>
</feature>
<feature type="transmembrane region" description="Helical" evidence="5">
    <location>
        <begin position="437"/>
        <end position="456"/>
    </location>
</feature>
<keyword evidence="5" id="KW-0812">Transmembrane</keyword>
<dbReference type="OrthoDB" id="194358at2759"/>
<dbReference type="PROSITE" id="PS50297">
    <property type="entry name" value="ANK_REP_REGION"/>
    <property type="match status" value="3"/>
</dbReference>
<keyword evidence="2 3" id="KW-0040">ANK repeat</keyword>
<dbReference type="InterPro" id="IPR002110">
    <property type="entry name" value="Ankyrin_rpt"/>
</dbReference>
<feature type="region of interest" description="Disordered" evidence="4">
    <location>
        <begin position="1003"/>
        <end position="1022"/>
    </location>
</feature>
<keyword evidence="5" id="KW-1133">Transmembrane helix</keyword>
<feature type="region of interest" description="Disordered" evidence="4">
    <location>
        <begin position="241"/>
        <end position="260"/>
    </location>
</feature>
<evidence type="ECO:0000256" key="6">
    <source>
        <dbReference type="SAM" id="SignalP"/>
    </source>
</evidence>
<dbReference type="Pfam" id="PF12796">
    <property type="entry name" value="Ank_2"/>
    <property type="match status" value="2"/>
</dbReference>
<keyword evidence="5" id="KW-0472">Membrane</keyword>
<feature type="compositionally biased region" description="Polar residues" evidence="4">
    <location>
        <begin position="185"/>
        <end position="197"/>
    </location>
</feature>
<feature type="chain" id="PRO_5040144068" evidence="6">
    <location>
        <begin position="22"/>
        <end position="1387"/>
    </location>
</feature>
<feature type="repeat" description="ANK" evidence="3">
    <location>
        <begin position="1179"/>
        <end position="1211"/>
    </location>
</feature>
<feature type="transmembrane region" description="Helical" evidence="5">
    <location>
        <begin position="309"/>
        <end position="329"/>
    </location>
</feature>
<dbReference type="PANTHER" id="PTHR24173:SF74">
    <property type="entry name" value="ANKYRIN REPEAT DOMAIN-CONTAINING PROTEIN 16"/>
    <property type="match status" value="1"/>
</dbReference>
<feature type="repeat" description="ANK" evidence="3">
    <location>
        <begin position="1146"/>
        <end position="1178"/>
    </location>
</feature>
<feature type="repeat" description="ANK" evidence="3">
    <location>
        <begin position="1328"/>
        <end position="1360"/>
    </location>
</feature>
<feature type="region of interest" description="Disordered" evidence="4">
    <location>
        <begin position="516"/>
        <end position="561"/>
    </location>
</feature>
<keyword evidence="6" id="KW-0732">Signal</keyword>
<sequence>MAHRRLWRCLAFSSLIVCAQAGALDDFTNNLFSDLAPVLALFGERATMQFMSQSLGWADCVALAMAPLGIITIIVSAIRVGGPMRLKAIIGRAKENTSVAEMELMSSTSREVCELYNGESIVRCQGLAPVWEYICLVPRGDNTNDPSKRNSNTIGRIHFKTLEQAIQDGLLKLEGARNSKRERQTQPSEKGLSTSVSVVEDDVNARSTIVRRSMRGTRAWFRRGRGNASASMESNIELGNISQHPVHGSSNGTTVGSTTETGLQSAKFTPANDPPNEASMIVIRNTGPEAPNISLNLSESHSRTAIRTVAVMGIILQLGVLAFFAVMTYPSYIRNDFKKDDEAVPEHAFPLAASGSILLVSGLLLCARVVESSTHEQRYKPTKGYEIRLYWLQQGQTVSDQVFESFATFPSLPRTEIITSRRSKDYGEGRDNKRLQLMAIIGVLIGLVGFVIQFVGLRAMNAAASLAQLAAVGAMTIARALVRPGFASSFEKSRLLAGFEIDWLAWKLVKEQHVWETNGSSTEENRPTEPESPSGGTAQDTASGPLLRHGENGRTNQHDMPGTWAVVTGWGSRYHPLKAVKENLSSPQLDSRLLDVRRELAKLANFQRETSKTALNLANAMETTMSILYPTGTGVDGTSDFLWNVDVVHNGLISTPTSNPTMSLQLRLAHKGKSWRVLADDIDAVLSLWAYTARGADQEFELSQGAENFKHVNSENDSWLRNKIYPASLRILCPADNDMRDQMCKDLSLWAPKAMQTMFNITDYRLPREDKDEIYDVLKKFQSSRIVGFNPQKRPFSDVPRGERELWRTRDSVSELLPQRSERAHWAIETQETLDHLYAKDLLYSFFCSVAQTLRSPMRGRAEIENILIDITWRNVLRSHLRLCVLKHGDLNKLIETLIDLELGSEIEATLSVLLPLSFWDKAPVPFAIFDVLCEEKIKARKAQNWELLFLDHDDLNSIKLRKEVQLGRAFFLHLFFFLIEHAQDAQDELWLMNVEGRKLDQEAESHQPDGWSSDMTPGQRKNLDQHFRKHRTALLTCLRILGNDELFEDLQTLYTHQDRHQGFLHYLREPRDIEHDVEQSETRLCHRFHARKCLPWRQRKDPPDLSAKLPQRFNMTSVHLEAMKINGNPATCRKYIPWINQPDASGSTPLHHAARTESLNMVEYLIKNGADVNSRDFRGYTPLHYACGYRDDNVIIPLTDAGATFDVQGTDGAFPLHVAAGEGNVAVLAHLNRISSATYQQIIHGLEGIEWKARDFHGRLAVHWAVIGGHWGAVEELFAFVNESDNYGWTALHLAILHGKDEIVRNICRLSKKKSQISVDLEKTDTEGRTALHLARIKGNSGAADTLIEAGAAPDPQHYLPAMKLLQRHRHYDFQEATALFPRNTT</sequence>
<name>A0A9P5EP25_COLSI</name>
<feature type="region of interest" description="Disordered" evidence="4">
    <location>
        <begin position="173"/>
        <end position="197"/>
    </location>
</feature>
<evidence type="ECO:0000256" key="4">
    <source>
        <dbReference type="SAM" id="MobiDB-lite"/>
    </source>
</evidence>
<dbReference type="SMART" id="SM00248">
    <property type="entry name" value="ANK"/>
    <property type="match status" value="6"/>
</dbReference>
<evidence type="ECO:0000256" key="2">
    <source>
        <dbReference type="ARBA" id="ARBA00023043"/>
    </source>
</evidence>
<evidence type="ECO:0000256" key="1">
    <source>
        <dbReference type="ARBA" id="ARBA00022737"/>
    </source>
</evidence>